<keyword evidence="4" id="KW-0406">Ion transport</keyword>
<dbReference type="OrthoDB" id="73901at2759"/>
<evidence type="ECO:0000313" key="5">
    <source>
        <dbReference type="EMBL" id="TPX75787.1"/>
    </source>
</evidence>
<dbReference type="GO" id="GO:0016020">
    <property type="term" value="C:membrane"/>
    <property type="evidence" value="ECO:0007669"/>
    <property type="project" value="UniProtKB-SubCell"/>
</dbReference>
<keyword evidence="4" id="KW-0187">Copper transport</keyword>
<keyword evidence="6" id="KW-1185">Reference proteome</keyword>
<dbReference type="Pfam" id="PF04145">
    <property type="entry name" value="Ctr"/>
    <property type="match status" value="1"/>
</dbReference>
<dbReference type="STRING" id="246404.A0A507FL88"/>
<reference evidence="5 6" key="1">
    <citation type="journal article" date="2019" name="Sci. Rep.">
        <title>Comparative genomics of chytrid fungi reveal insights into the obligate biotrophic and pathogenic lifestyle of Synchytrium endobioticum.</title>
        <authorList>
            <person name="van de Vossenberg B.T.L.H."/>
            <person name="Warris S."/>
            <person name="Nguyen H.D.T."/>
            <person name="van Gent-Pelzer M.P.E."/>
            <person name="Joly D.L."/>
            <person name="van de Geest H.C."/>
            <person name="Bonants P.J.M."/>
            <person name="Smith D.S."/>
            <person name="Levesque C.A."/>
            <person name="van der Lee T.A.J."/>
        </authorList>
    </citation>
    <scope>NUCLEOTIDE SEQUENCE [LARGE SCALE GENOMIC DNA]</scope>
    <source>
        <strain evidence="5 6">CBS 675.73</strain>
    </source>
</reference>
<evidence type="ECO:0000256" key="4">
    <source>
        <dbReference type="RuleBase" id="RU367022"/>
    </source>
</evidence>
<evidence type="ECO:0000256" key="3">
    <source>
        <dbReference type="ARBA" id="ARBA00023136"/>
    </source>
</evidence>
<protein>
    <recommendedName>
        <fullName evidence="4">Copper transport protein</fullName>
    </recommendedName>
</protein>
<keyword evidence="4" id="KW-0813">Transport</keyword>
<proteinExistence type="inferred from homology"/>
<keyword evidence="1 4" id="KW-0812">Transmembrane</keyword>
<dbReference type="GO" id="GO:0005375">
    <property type="term" value="F:copper ion transmembrane transporter activity"/>
    <property type="evidence" value="ECO:0007669"/>
    <property type="project" value="UniProtKB-UniRule"/>
</dbReference>
<sequence length="396" mass="41568">MSFASTALQSLCQSNNSTAGVGLVSCSLLLGPCAGSPALPSCQPLFLVRSLCATDAALPEVSSLQVGSKNVCGVLVKEFCDSTPSDPSCAAALPQWPSSASLQTLIAPSCQGFPPPSGCKSCLALSFKNATVAPTTVAALVRCDMLPTYMSLCSELSPSSAQCTAYAPICSTYPSICPTPPANPPPPSSMGSMGSDHSMGHGSSGSAGGMAMFLHLGISDLVLFETFVPANQWQYFGALVFTFGLVLLEGYLGRVREMAVKGRVAYVERVNAVLTSSGVEKEAATPGAVSSGSRANSGLLSEKVLQRHRELYKRTSRRHTSRVLRAVFGVSDTSYVWHQVWKLCLKTASAFIGFLVMLIVMQFNVGYIVVACVGYGVSAMLFENVQSEVVEDGCCS</sequence>
<name>A0A507FL88_9FUNG</name>
<comment type="similarity">
    <text evidence="4">Belongs to the copper transporter (Ctr) (TC 1.A.56) family. SLC31A subfamily.</text>
</comment>
<gene>
    <name evidence="5" type="ORF">CcCBS67573_g02955</name>
</gene>
<evidence type="ECO:0000313" key="6">
    <source>
        <dbReference type="Proteomes" id="UP000320333"/>
    </source>
</evidence>
<evidence type="ECO:0000256" key="1">
    <source>
        <dbReference type="ARBA" id="ARBA00022692"/>
    </source>
</evidence>
<organism evidence="5 6">
    <name type="scientific">Chytriomyces confervae</name>
    <dbReference type="NCBI Taxonomy" id="246404"/>
    <lineage>
        <taxon>Eukaryota</taxon>
        <taxon>Fungi</taxon>
        <taxon>Fungi incertae sedis</taxon>
        <taxon>Chytridiomycota</taxon>
        <taxon>Chytridiomycota incertae sedis</taxon>
        <taxon>Chytridiomycetes</taxon>
        <taxon>Chytridiales</taxon>
        <taxon>Chytriomycetaceae</taxon>
        <taxon>Chytriomyces</taxon>
    </lineage>
</organism>
<dbReference type="EMBL" id="QEAP01000068">
    <property type="protein sequence ID" value="TPX75787.1"/>
    <property type="molecule type" value="Genomic_DNA"/>
</dbReference>
<dbReference type="InterPro" id="IPR007274">
    <property type="entry name" value="Cop_transporter"/>
</dbReference>
<feature type="transmembrane region" description="Helical" evidence="4">
    <location>
        <begin position="233"/>
        <end position="253"/>
    </location>
</feature>
<comment type="subcellular location">
    <subcellularLocation>
        <location evidence="4">Membrane</location>
        <topology evidence="4">Multi-pass membrane protein</topology>
    </subcellularLocation>
</comment>
<keyword evidence="3 4" id="KW-0472">Membrane</keyword>
<accession>A0A507FL88</accession>
<evidence type="ECO:0000256" key="2">
    <source>
        <dbReference type="ARBA" id="ARBA00022989"/>
    </source>
</evidence>
<dbReference type="Proteomes" id="UP000320333">
    <property type="component" value="Unassembled WGS sequence"/>
</dbReference>
<keyword evidence="4" id="KW-0186">Copper</keyword>
<dbReference type="PANTHER" id="PTHR12483:SF115">
    <property type="entry name" value="COPPER TRANSPORT PROTEIN"/>
    <property type="match status" value="1"/>
</dbReference>
<comment type="caution">
    <text evidence="5">The sequence shown here is derived from an EMBL/GenBank/DDBJ whole genome shotgun (WGS) entry which is preliminary data.</text>
</comment>
<dbReference type="PANTHER" id="PTHR12483">
    <property type="entry name" value="SOLUTE CARRIER FAMILY 31 COPPER TRANSPORTERS"/>
    <property type="match status" value="1"/>
</dbReference>
<feature type="transmembrane region" description="Helical" evidence="4">
    <location>
        <begin position="351"/>
        <end position="377"/>
    </location>
</feature>
<keyword evidence="2 4" id="KW-1133">Transmembrane helix</keyword>
<dbReference type="AlphaFoldDB" id="A0A507FL88"/>